<dbReference type="eggNOG" id="ENOG502SABW">
    <property type="taxonomic scope" value="Eukaryota"/>
</dbReference>
<gene>
    <name evidence="2" type="primary">KNAG0G03230</name>
    <name evidence="2" type="ordered locus">KNAG_0G03230</name>
</gene>
<dbReference type="KEGG" id="kng:KNAG_0G03230"/>
<dbReference type="OMA" id="WERITIP"/>
<feature type="compositionally biased region" description="Low complexity" evidence="1">
    <location>
        <begin position="112"/>
        <end position="129"/>
    </location>
</feature>
<dbReference type="OrthoDB" id="3981230at2759"/>
<dbReference type="AlphaFoldDB" id="J7R931"/>
<dbReference type="Proteomes" id="UP000006310">
    <property type="component" value="Chromosome 7"/>
</dbReference>
<reference evidence="3" key="2">
    <citation type="submission" date="2012-08" db="EMBL/GenBank/DDBJ databases">
        <title>Genome sequence of Kazachstania naganishii.</title>
        <authorList>
            <person name="Gordon J.L."/>
            <person name="Armisen D."/>
            <person name="Proux-Wera E."/>
            <person name="OhEigeartaigh S.S."/>
            <person name="Byrne K.P."/>
            <person name="Wolfe K.H."/>
        </authorList>
    </citation>
    <scope>NUCLEOTIDE SEQUENCE [LARGE SCALE GENOMIC DNA]</scope>
    <source>
        <strain evidence="3">ATCC MYA-139 / BCRC 22969 / CBS 8797 / CCRC 22969 / KCTC 17520 / NBRC 10181 / NCYC 3082</strain>
    </source>
</reference>
<organism evidence="2 3">
    <name type="scientific">Huiozyma naganishii (strain ATCC MYA-139 / BCRC 22969 / CBS 8797 / KCTC 17520 / NBRC 10181 / NCYC 3082 / Yp74L-3)</name>
    <name type="common">Yeast</name>
    <name type="synonym">Kazachstania naganishii</name>
    <dbReference type="NCBI Taxonomy" id="1071383"/>
    <lineage>
        <taxon>Eukaryota</taxon>
        <taxon>Fungi</taxon>
        <taxon>Dikarya</taxon>
        <taxon>Ascomycota</taxon>
        <taxon>Saccharomycotina</taxon>
        <taxon>Saccharomycetes</taxon>
        <taxon>Saccharomycetales</taxon>
        <taxon>Saccharomycetaceae</taxon>
        <taxon>Huiozyma</taxon>
    </lineage>
</organism>
<dbReference type="EMBL" id="HE978320">
    <property type="protein sequence ID" value="CCK71380.1"/>
    <property type="molecule type" value="Genomic_DNA"/>
</dbReference>
<evidence type="ECO:0000313" key="3">
    <source>
        <dbReference type="Proteomes" id="UP000006310"/>
    </source>
</evidence>
<name>J7R931_HUIN7</name>
<protein>
    <submittedName>
        <fullName evidence="2">Uncharacterized protein</fullName>
    </submittedName>
</protein>
<accession>J7R931</accession>
<sequence length="358" mass="39702">MPDTVLSTPLSKRHCDLLLPSTPNKDTKKGKYLQENLDTFQNATTPSKSFRFARHNPPKKLSFGVKRTQFKPTIIIPLEIPQTGQTHGFIDDSNYDGVLSQRLDSESPTSDLESISPLSEISPLPSLSPNGDELKNFGALRDTSLNWNENADLHHETFKLNEVIHSKLFGPTKPTNESSREACQEESIMNSPPILNKDTAVSATDPSMREPKHRFSKPERPILSLGPGYLNMIVSAGNGSLDDATIYATEINATVSKSENKIPVISNVWERITIPVNNSIKERHKQIKKNQFGEFYDLNEENEGPSVADSEGGDPSLVSTEDDVALIRGFEFKTTSGKQSPCEPKMPKSVKWAEPLTD</sequence>
<reference evidence="2 3" key="1">
    <citation type="journal article" date="2011" name="Proc. Natl. Acad. Sci. U.S.A.">
        <title>Evolutionary erosion of yeast sex chromosomes by mating-type switching accidents.</title>
        <authorList>
            <person name="Gordon J.L."/>
            <person name="Armisen D."/>
            <person name="Proux-Wera E."/>
            <person name="Oheigeartaigh S.S."/>
            <person name="Byrne K.P."/>
            <person name="Wolfe K.H."/>
        </authorList>
    </citation>
    <scope>NUCLEOTIDE SEQUENCE [LARGE SCALE GENOMIC DNA]</scope>
    <source>
        <strain evidence="3">ATCC MYA-139 / BCRC 22969 / CBS 8797 / CCRC 22969 / KCTC 17520 / NBRC 10181 / NCYC 3082</strain>
    </source>
</reference>
<feature type="region of interest" description="Disordered" evidence="1">
    <location>
        <begin position="335"/>
        <end position="358"/>
    </location>
</feature>
<dbReference type="RefSeq" id="XP_022465625.1">
    <property type="nucleotide sequence ID" value="XM_022609205.1"/>
</dbReference>
<evidence type="ECO:0000256" key="1">
    <source>
        <dbReference type="SAM" id="MobiDB-lite"/>
    </source>
</evidence>
<dbReference type="GeneID" id="34527103"/>
<dbReference type="HOGENOM" id="CLU_070628_0_0_1"/>
<keyword evidence="3" id="KW-1185">Reference proteome</keyword>
<proteinExistence type="predicted"/>
<feature type="region of interest" description="Disordered" evidence="1">
    <location>
        <begin position="102"/>
        <end position="129"/>
    </location>
</feature>
<evidence type="ECO:0000313" key="2">
    <source>
        <dbReference type="EMBL" id="CCK71380.1"/>
    </source>
</evidence>